<gene>
    <name evidence="1" type="ORF">FK220_017815</name>
</gene>
<name>A0A967AVL9_9FLAO</name>
<dbReference type="Proteomes" id="UP000707206">
    <property type="component" value="Unassembled WGS sequence"/>
</dbReference>
<dbReference type="EMBL" id="VIKU02000006">
    <property type="protein sequence ID" value="NHF61214.1"/>
    <property type="molecule type" value="Genomic_DNA"/>
</dbReference>
<dbReference type="AlphaFoldDB" id="A0A967AVL9"/>
<evidence type="ECO:0000313" key="1">
    <source>
        <dbReference type="EMBL" id="NHF61214.1"/>
    </source>
</evidence>
<sequence>MKRLLFICWPLLLLNCDDGDLQIETLDFDSVDPQSCETVVVEAENVLFKINDDEALILELAANTLKNEVDVDTVEIGSSQPANIVYRIFSDQVDTDYFCASIPPTSPVVIDEIPAENGLIRITTTTEDSITFSHQINITEISLIISESNRITDLSISEFGTVTTTKPEDQGN</sequence>
<dbReference type="RefSeq" id="WP_152575710.1">
    <property type="nucleotide sequence ID" value="NZ_VIKU02000006.1"/>
</dbReference>
<comment type="caution">
    <text evidence="1">The sequence shown here is derived from an EMBL/GenBank/DDBJ whole genome shotgun (WGS) entry which is preliminary data.</text>
</comment>
<accession>A0A967AVL9</accession>
<keyword evidence="2" id="KW-1185">Reference proteome</keyword>
<reference evidence="1" key="2">
    <citation type="submission" date="2020-03" db="EMBL/GenBank/DDBJ databases">
        <title>Flavobacteriaceae bacterium strain TP-CH-4, a member of the family Flavobacteriaceae isolated from a deep-sea seamount.</title>
        <authorList>
            <person name="Zhang D.-C."/>
        </authorList>
    </citation>
    <scope>NUCLEOTIDE SEQUENCE</scope>
    <source>
        <strain evidence="1">TP-CH-4</strain>
    </source>
</reference>
<reference evidence="1" key="1">
    <citation type="submission" date="2019-07" db="EMBL/GenBank/DDBJ databases">
        <authorList>
            <person name="De-Chao Zhang Q."/>
        </authorList>
    </citation>
    <scope>NUCLEOTIDE SEQUENCE</scope>
    <source>
        <strain evidence="1">TP-CH-4</strain>
    </source>
</reference>
<protein>
    <submittedName>
        <fullName evidence="1">Uncharacterized protein</fullName>
    </submittedName>
</protein>
<proteinExistence type="predicted"/>
<evidence type="ECO:0000313" key="2">
    <source>
        <dbReference type="Proteomes" id="UP000707206"/>
    </source>
</evidence>
<organism evidence="1 2">
    <name type="scientific">Pelagihabitans pacificus</name>
    <dbReference type="NCBI Taxonomy" id="2696054"/>
    <lineage>
        <taxon>Bacteria</taxon>
        <taxon>Pseudomonadati</taxon>
        <taxon>Bacteroidota</taxon>
        <taxon>Flavobacteriia</taxon>
        <taxon>Flavobacteriales</taxon>
        <taxon>Flavobacteriaceae</taxon>
        <taxon>Pelagihabitans</taxon>
    </lineage>
</organism>